<proteinExistence type="predicted"/>
<accession>A0A6S7BN22</accession>
<feature type="transmembrane region" description="Helical" evidence="6">
    <location>
        <begin position="94"/>
        <end position="120"/>
    </location>
</feature>
<feature type="transmembrane region" description="Helical" evidence="6">
    <location>
        <begin position="27"/>
        <end position="51"/>
    </location>
</feature>
<dbReference type="GO" id="GO:0005886">
    <property type="term" value="C:plasma membrane"/>
    <property type="evidence" value="ECO:0007669"/>
    <property type="project" value="TreeGrafter"/>
</dbReference>
<sequence>MSESDLVTVPPTTRGGACAVRPFRDSLLAMLGIALVNMLVALDQTVVSTALPSILSELEGFQYYAWMASAYLLASVVTVPIFGRLGDYFGRKPFVVAAVITFTAASVLCGIAPSMLTLVLARGLQGVGGGMMVGTAFAAIPDLFPDPRTRVRWQVVMAGAYGIGTAAGPSLGGFLSEHYGWRSTFLVNLPVGLAGLYCVVRHLPNFRRAVQGKVRIDWLGAVLLSIALACLQMCVEDLPRRGLETGTVVLLVTTLVSGAAFLACERRALHPIVPLALFDNSKLVVLFTLSMLAGVAMFSLIFFAPLLLQGGFGMSPQQAGLIATPLPVCIAAGSLLNSHIVVRLKKPTTILSAGFLLLLVACLGVAMTYRYTPLLLLEIALGCGGVGLGFVLNNMNVFVQEIAGRENFGIATALMQSTRMVGGMIGTAAVGTIVARSYAGGVSDALAHLTTATNAAQWSARLSDPQVLIDAGTRAMTLTQLAEAGIDGPEILNLSRQLLVGSIHTGVLFVAMAIAAAVILVRRIPDVTLHAKPASTVVESGH</sequence>
<dbReference type="GO" id="GO:0022857">
    <property type="term" value="F:transmembrane transporter activity"/>
    <property type="evidence" value="ECO:0007669"/>
    <property type="project" value="InterPro"/>
</dbReference>
<feature type="transmembrane region" description="Helical" evidence="6">
    <location>
        <begin position="319"/>
        <end position="337"/>
    </location>
</feature>
<dbReference type="PANTHER" id="PTHR23501:SF191">
    <property type="entry name" value="VACUOLAR BASIC AMINO ACID TRANSPORTER 4"/>
    <property type="match status" value="1"/>
</dbReference>
<dbReference type="PANTHER" id="PTHR23501">
    <property type="entry name" value="MAJOR FACILITATOR SUPERFAMILY"/>
    <property type="match status" value="1"/>
</dbReference>
<dbReference type="PROSITE" id="PS50850">
    <property type="entry name" value="MFS"/>
    <property type="match status" value="1"/>
</dbReference>
<feature type="transmembrane region" description="Helical" evidence="6">
    <location>
        <begin position="181"/>
        <end position="204"/>
    </location>
</feature>
<dbReference type="InterPro" id="IPR020846">
    <property type="entry name" value="MFS_dom"/>
</dbReference>
<reference evidence="8 9" key="1">
    <citation type="submission" date="2020-04" db="EMBL/GenBank/DDBJ databases">
        <authorList>
            <person name="De Canck E."/>
        </authorList>
    </citation>
    <scope>NUCLEOTIDE SEQUENCE [LARGE SCALE GENOMIC DNA]</scope>
    <source>
        <strain evidence="8 9">LMG 28138</strain>
    </source>
</reference>
<keyword evidence="4 6" id="KW-1133">Transmembrane helix</keyword>
<feature type="transmembrane region" description="Helical" evidence="6">
    <location>
        <begin position="126"/>
        <end position="144"/>
    </location>
</feature>
<feature type="transmembrane region" description="Helical" evidence="6">
    <location>
        <begin position="420"/>
        <end position="439"/>
    </location>
</feature>
<dbReference type="EMBL" id="CADIKM010000024">
    <property type="protein sequence ID" value="CAB3796763.1"/>
    <property type="molecule type" value="Genomic_DNA"/>
</dbReference>
<dbReference type="InterPro" id="IPR036259">
    <property type="entry name" value="MFS_trans_sf"/>
</dbReference>
<feature type="domain" description="Major facilitator superfamily (MFS) profile" evidence="7">
    <location>
        <begin position="29"/>
        <end position="528"/>
    </location>
</feature>
<comment type="subcellular location">
    <subcellularLocation>
        <location evidence="1">Endomembrane system</location>
        <topology evidence="1">Multi-pass membrane protein</topology>
    </subcellularLocation>
</comment>
<dbReference type="SUPFAM" id="SSF103473">
    <property type="entry name" value="MFS general substrate transporter"/>
    <property type="match status" value="1"/>
</dbReference>
<feature type="transmembrane region" description="Helical" evidence="6">
    <location>
        <begin position="247"/>
        <end position="264"/>
    </location>
</feature>
<evidence type="ECO:0000256" key="4">
    <source>
        <dbReference type="ARBA" id="ARBA00022989"/>
    </source>
</evidence>
<feature type="transmembrane region" description="Helical" evidence="6">
    <location>
        <begin position="375"/>
        <end position="399"/>
    </location>
</feature>
<evidence type="ECO:0000256" key="6">
    <source>
        <dbReference type="SAM" id="Phobius"/>
    </source>
</evidence>
<name>A0A6S7BN22_9BURK</name>
<feature type="transmembrane region" description="Helical" evidence="6">
    <location>
        <begin position="284"/>
        <end position="307"/>
    </location>
</feature>
<dbReference type="Gene3D" id="1.20.1720.10">
    <property type="entry name" value="Multidrug resistance protein D"/>
    <property type="match status" value="1"/>
</dbReference>
<dbReference type="Pfam" id="PF07690">
    <property type="entry name" value="MFS_1"/>
    <property type="match status" value="1"/>
</dbReference>
<feature type="transmembrane region" description="Helical" evidence="6">
    <location>
        <begin position="63"/>
        <end position="82"/>
    </location>
</feature>
<dbReference type="GO" id="GO:0012505">
    <property type="term" value="C:endomembrane system"/>
    <property type="evidence" value="ECO:0007669"/>
    <property type="project" value="UniProtKB-SubCell"/>
</dbReference>
<keyword evidence="9" id="KW-1185">Reference proteome</keyword>
<evidence type="ECO:0000313" key="9">
    <source>
        <dbReference type="Proteomes" id="UP000494115"/>
    </source>
</evidence>
<dbReference type="InterPro" id="IPR011701">
    <property type="entry name" value="MFS"/>
</dbReference>
<keyword evidence="5 6" id="KW-0472">Membrane</keyword>
<gene>
    <name evidence="8" type="primary">bmr3_2</name>
    <name evidence="8" type="ORF">LMG28138_04149</name>
</gene>
<evidence type="ECO:0000256" key="5">
    <source>
        <dbReference type="ARBA" id="ARBA00023136"/>
    </source>
</evidence>
<feature type="transmembrane region" description="Helical" evidence="6">
    <location>
        <begin position="156"/>
        <end position="175"/>
    </location>
</feature>
<protein>
    <submittedName>
        <fullName evidence="8">Multidrug resistance protein 3</fullName>
    </submittedName>
</protein>
<organism evidence="8 9">
    <name type="scientific">Pararobbsia alpina</name>
    <dbReference type="NCBI Taxonomy" id="621374"/>
    <lineage>
        <taxon>Bacteria</taxon>
        <taxon>Pseudomonadati</taxon>
        <taxon>Pseudomonadota</taxon>
        <taxon>Betaproteobacteria</taxon>
        <taxon>Burkholderiales</taxon>
        <taxon>Burkholderiaceae</taxon>
        <taxon>Pararobbsia</taxon>
    </lineage>
</organism>
<feature type="transmembrane region" description="Helical" evidence="6">
    <location>
        <begin position="349"/>
        <end position="369"/>
    </location>
</feature>
<feature type="transmembrane region" description="Helical" evidence="6">
    <location>
        <begin position="216"/>
        <end position="235"/>
    </location>
</feature>
<evidence type="ECO:0000256" key="2">
    <source>
        <dbReference type="ARBA" id="ARBA00022448"/>
    </source>
</evidence>
<evidence type="ECO:0000256" key="1">
    <source>
        <dbReference type="ARBA" id="ARBA00004127"/>
    </source>
</evidence>
<keyword evidence="2" id="KW-0813">Transport</keyword>
<evidence type="ECO:0000256" key="3">
    <source>
        <dbReference type="ARBA" id="ARBA00022692"/>
    </source>
</evidence>
<dbReference type="Proteomes" id="UP000494115">
    <property type="component" value="Unassembled WGS sequence"/>
</dbReference>
<dbReference type="Gene3D" id="1.20.1250.20">
    <property type="entry name" value="MFS general substrate transporter like domains"/>
    <property type="match status" value="1"/>
</dbReference>
<evidence type="ECO:0000313" key="8">
    <source>
        <dbReference type="EMBL" id="CAB3796763.1"/>
    </source>
</evidence>
<keyword evidence="3 6" id="KW-0812">Transmembrane</keyword>
<evidence type="ECO:0000259" key="7">
    <source>
        <dbReference type="PROSITE" id="PS50850"/>
    </source>
</evidence>
<dbReference type="AlphaFoldDB" id="A0A6S7BN22"/>
<feature type="transmembrane region" description="Helical" evidence="6">
    <location>
        <begin position="498"/>
        <end position="521"/>
    </location>
</feature>